<protein>
    <submittedName>
        <fullName evidence="3">Uncharacterized protein LOC108679066</fullName>
    </submittedName>
</protein>
<dbReference type="RefSeq" id="XP_018023077.1">
    <property type="nucleotide sequence ID" value="XM_018167588.1"/>
</dbReference>
<organism evidence="2 3">
    <name type="scientific">Hyalella azteca</name>
    <name type="common">Amphipod</name>
    <dbReference type="NCBI Taxonomy" id="294128"/>
    <lineage>
        <taxon>Eukaryota</taxon>
        <taxon>Metazoa</taxon>
        <taxon>Ecdysozoa</taxon>
        <taxon>Arthropoda</taxon>
        <taxon>Crustacea</taxon>
        <taxon>Multicrustacea</taxon>
        <taxon>Malacostraca</taxon>
        <taxon>Eumalacostraca</taxon>
        <taxon>Peracarida</taxon>
        <taxon>Amphipoda</taxon>
        <taxon>Senticaudata</taxon>
        <taxon>Talitrida</taxon>
        <taxon>Talitroidea</taxon>
        <taxon>Hyalellidae</taxon>
        <taxon>Hyalella</taxon>
    </lineage>
</organism>
<evidence type="ECO:0000313" key="3">
    <source>
        <dbReference type="RefSeq" id="XP_018023077.1"/>
    </source>
</evidence>
<name>A0A8B7PBJ7_HYAAZ</name>
<evidence type="ECO:0000256" key="1">
    <source>
        <dbReference type="SAM" id="MobiDB-lite"/>
    </source>
</evidence>
<dbReference type="Proteomes" id="UP000694843">
    <property type="component" value="Unplaced"/>
</dbReference>
<keyword evidence="2" id="KW-1185">Reference proteome</keyword>
<feature type="region of interest" description="Disordered" evidence="1">
    <location>
        <begin position="231"/>
        <end position="258"/>
    </location>
</feature>
<accession>A0A8B7PBJ7</accession>
<feature type="non-terminal residue" evidence="3">
    <location>
        <position position="1"/>
    </location>
</feature>
<dbReference type="GeneID" id="108679066"/>
<proteinExistence type="predicted"/>
<feature type="non-terminal residue" evidence="3">
    <location>
        <position position="258"/>
    </location>
</feature>
<reference evidence="3" key="1">
    <citation type="submission" date="2025-08" db="UniProtKB">
        <authorList>
            <consortium name="RefSeq"/>
        </authorList>
    </citation>
    <scope>IDENTIFICATION</scope>
</reference>
<sequence length="258" mass="27506">ALRSFADTSADQMMLGPEAEALRWFLLPSEARQQLLQTGDPAQPSAIPVIATVMNGNASGTETNGNVSCVTTNGNASGMATNGNASGMSTNTDAADTATNDNSSALNNERKSLAASALLGHVSEATVEPSNDFIDAPSTQYTQPIIPHLNGPQPIILHLNDPQPDIPPPCGPKAPFHPVSYPLSKEEAGKRADFVWQQPARLHYWPPPCGCSVPHNEHDAEGDTEILGAFLDGKQRENRHPVSGLQRENRHPVSGLQR</sequence>
<dbReference type="KEGG" id="hazt:108679066"/>
<dbReference type="AlphaFoldDB" id="A0A8B7PBJ7"/>
<evidence type="ECO:0000313" key="2">
    <source>
        <dbReference type="Proteomes" id="UP000694843"/>
    </source>
</evidence>
<gene>
    <name evidence="3" type="primary">LOC108679066</name>
</gene>